<dbReference type="RefSeq" id="WP_070249774.1">
    <property type="nucleotide sequence ID" value="NZ_LROM01000098.1"/>
</dbReference>
<sequence length="857" mass="93884">MIIKHVAMKSAKKSSFIGLVRYLTGAQGKGVRVGEVLITNCHSVEIQNAALEVTITQQQNTRSHADKTYHLIVSFREGESPAPEILKAIEQKICDGLGFGEHQRISVVHHDTDNLHMHIAINKVHPARLTVHEPYNAYHTFAKLCDRLEKAFGLQRDNHTPGKTAGENRATDMEQHAAVESLLGWIRRECADQIREARTWTQLHHTLEEHGLHLQARGNGFVISSEDGISVKASSVAREFSKEKLESRLGSFQPSPHTTSAQRPGKRYSKQPTTTNADTTALFARYKSSQHLEMVTKAVEWRKAAARKQRLIEAAKRTGRLKRAAIELVRASRTGKKLMYAATSKVLREEIAAVNRQYFKERQQIHDKYRRLAWADWLRQEAQAGDQEALQALRARRKAPSHHGDTLRGTGARQEPFSGARRDSVTKKGTLIYRFGASVVRDDGARLDVARGASQAELEAALRLAMARYGSRISVTGSDQFREHIARAAAAAHLSVSFDDDALERRRQLLAQSTTRKGNHHGNDTNQHAGTGRQPDRGRHGSRAAAASRAAGGASAKPPAGEQQQQHSHGAQPHAGNPGTTPPASARHHLRGLSELGVVHVPERTEMLLPGDVPDHVGKPGTEPAHGVRRHLHWPGRRAAHVKRAGQPAGGKPLVASAGTAPPPASQGRLLPLSRLGKLEVDKATAADPHRVEEREANKPAAPTDAHLENSADRVRVHAPSSSAGTGANQKTNAPQPEREAEKEAGLSPVSTKNIHTSSKTHQLSAAEKYVIEREQKRINGFDIPKHKLYTFSEDTSAEFVGLRRIDAQALALLRLGDGIAVLPVDDAAAQRLKRLPRGHTITVTAAGTVKRKGRSR</sequence>
<feature type="compositionally biased region" description="Polar residues" evidence="1">
    <location>
        <begin position="749"/>
        <end position="763"/>
    </location>
</feature>
<keyword evidence="7" id="KW-1185">Reference proteome</keyword>
<name>A0A1E7WG23_9BURK</name>
<dbReference type="Pfam" id="PF22287">
    <property type="entry name" value="TraI-like_C"/>
    <property type="match status" value="1"/>
</dbReference>
<feature type="region of interest" description="Disordered" evidence="1">
    <location>
        <begin position="245"/>
        <end position="274"/>
    </location>
</feature>
<feature type="domain" description="TraI-like middle" evidence="5">
    <location>
        <begin position="167"/>
        <end position="254"/>
    </location>
</feature>
<protein>
    <submittedName>
        <fullName evidence="6">Relaxase/mobilization nuclease domain protein</fullName>
    </submittedName>
</protein>
<feature type="domain" description="MobA/VirD2-like nuclease" evidence="2">
    <location>
        <begin position="29"/>
        <end position="154"/>
    </location>
</feature>
<dbReference type="Pfam" id="PF03432">
    <property type="entry name" value="Relaxase"/>
    <property type="match status" value="1"/>
</dbReference>
<feature type="compositionally biased region" description="Low complexity" evidence="1">
    <location>
        <begin position="543"/>
        <end position="556"/>
    </location>
</feature>
<feature type="region of interest" description="Disordered" evidence="1">
    <location>
        <begin position="513"/>
        <end position="587"/>
    </location>
</feature>
<feature type="region of interest" description="Disordered" evidence="1">
    <location>
        <begin position="644"/>
        <end position="763"/>
    </location>
</feature>
<evidence type="ECO:0000256" key="1">
    <source>
        <dbReference type="SAM" id="MobiDB-lite"/>
    </source>
</evidence>
<evidence type="ECO:0000313" key="7">
    <source>
        <dbReference type="Proteomes" id="UP000175989"/>
    </source>
</evidence>
<dbReference type="Proteomes" id="UP000175989">
    <property type="component" value="Unassembled WGS sequence"/>
</dbReference>
<feature type="compositionally biased region" description="Polar residues" evidence="1">
    <location>
        <begin position="720"/>
        <end position="735"/>
    </location>
</feature>
<evidence type="ECO:0000259" key="2">
    <source>
        <dbReference type="Pfam" id="PF03432"/>
    </source>
</evidence>
<dbReference type="InterPro" id="IPR049751">
    <property type="entry name" value="TraI/MobA_relaxases"/>
</dbReference>
<proteinExistence type="predicted"/>
<dbReference type="InterPro" id="IPR054461">
    <property type="entry name" value="TraI-like_C"/>
</dbReference>
<dbReference type="InterPro" id="IPR005094">
    <property type="entry name" value="Endonuclease_MobA/VirD2"/>
</dbReference>
<dbReference type="InterPro" id="IPR040677">
    <property type="entry name" value="LPD7"/>
</dbReference>
<dbReference type="PATRIC" id="fig|762836.4.peg.3709"/>
<feature type="compositionally biased region" description="Basic and acidic residues" evidence="1">
    <location>
        <begin position="677"/>
        <end position="698"/>
    </location>
</feature>
<feature type="domain" description="TraI-like C-terminal" evidence="4">
    <location>
        <begin position="766"/>
        <end position="851"/>
    </location>
</feature>
<dbReference type="Pfam" id="PF22863">
    <property type="entry name" value="TraI_middle"/>
    <property type="match status" value="1"/>
</dbReference>
<dbReference type="OrthoDB" id="279005at2"/>
<dbReference type="InterPro" id="IPR054462">
    <property type="entry name" value="TraI_M"/>
</dbReference>
<feature type="region of interest" description="Disordered" evidence="1">
    <location>
        <begin position="392"/>
        <end position="422"/>
    </location>
</feature>
<accession>A0A1E7WG23</accession>
<dbReference type="AlphaFoldDB" id="A0A1E7WG23"/>
<evidence type="ECO:0000259" key="5">
    <source>
        <dbReference type="Pfam" id="PF22863"/>
    </source>
</evidence>
<comment type="caution">
    <text evidence="6">The sequence shown here is derived from an EMBL/GenBank/DDBJ whole genome shotgun (WGS) entry which is preliminary data.</text>
</comment>
<organism evidence="6 7">
    <name type="scientific">Duganella phyllosphaerae</name>
    <dbReference type="NCBI Taxonomy" id="762836"/>
    <lineage>
        <taxon>Bacteria</taxon>
        <taxon>Pseudomonadati</taxon>
        <taxon>Pseudomonadota</taxon>
        <taxon>Betaproteobacteria</taxon>
        <taxon>Burkholderiales</taxon>
        <taxon>Oxalobacteraceae</taxon>
        <taxon>Telluria group</taxon>
        <taxon>Duganella</taxon>
    </lineage>
</organism>
<dbReference type="NCBIfam" id="NF041893">
    <property type="entry name" value="TraI_MobP_relax"/>
    <property type="match status" value="1"/>
</dbReference>
<evidence type="ECO:0000313" key="6">
    <source>
        <dbReference type="EMBL" id="OEZ97399.1"/>
    </source>
</evidence>
<reference evidence="7" key="1">
    <citation type="journal article" date="2016" name="Front. Microbiol.">
        <title>Molecular Keys to the Janthinobacterium and Duganella spp. Interaction with the Plant Pathogen Fusarium graminearum.</title>
        <authorList>
            <person name="Haack F.S."/>
            <person name="Poehlein A."/>
            <person name="Kroger C."/>
            <person name="Voigt C.A."/>
            <person name="Piepenbring M."/>
            <person name="Bode H.B."/>
            <person name="Daniel R."/>
            <person name="Schafer W."/>
            <person name="Streit W.R."/>
        </authorList>
    </citation>
    <scope>NUCLEOTIDE SEQUENCE [LARGE SCALE GENOMIC DNA]</scope>
    <source>
        <strain evidence="7">T54</strain>
    </source>
</reference>
<feature type="compositionally biased region" description="Polar residues" evidence="1">
    <location>
        <begin position="250"/>
        <end position="262"/>
    </location>
</feature>
<evidence type="ECO:0000259" key="4">
    <source>
        <dbReference type="Pfam" id="PF22287"/>
    </source>
</evidence>
<gene>
    <name evidence="6" type="ORF">DUPY_36000</name>
</gene>
<dbReference type="EMBL" id="LROM01000098">
    <property type="protein sequence ID" value="OEZ97399.1"/>
    <property type="molecule type" value="Genomic_DNA"/>
</dbReference>
<feature type="domain" description="Large polyvalent protein-associated" evidence="3">
    <location>
        <begin position="422"/>
        <end position="509"/>
    </location>
</feature>
<evidence type="ECO:0000259" key="3">
    <source>
        <dbReference type="Pfam" id="PF18821"/>
    </source>
</evidence>
<feature type="compositionally biased region" description="Basic and acidic residues" evidence="1">
    <location>
        <begin position="706"/>
        <end position="716"/>
    </location>
</feature>
<dbReference type="Pfam" id="PF18821">
    <property type="entry name" value="LPD7"/>
    <property type="match status" value="1"/>
</dbReference>